<evidence type="ECO:0000256" key="11">
    <source>
        <dbReference type="ARBA" id="ARBA00034617"/>
    </source>
</evidence>
<dbReference type="EC" id="5.6.2.4" evidence="13"/>
<dbReference type="AlphaFoldDB" id="A0A2C9XP88"/>
<keyword evidence="4 13" id="KW-0378">Hydrolase</keyword>
<dbReference type="HAMAP" id="MF_01451">
    <property type="entry name" value="AddA"/>
    <property type="match status" value="1"/>
</dbReference>
<dbReference type="PROSITE" id="PS51198">
    <property type="entry name" value="UVRD_HELICASE_ATP_BIND"/>
    <property type="match status" value="1"/>
</dbReference>
<dbReference type="Pfam" id="PF00580">
    <property type="entry name" value="UvrD-helicase"/>
    <property type="match status" value="1"/>
</dbReference>
<dbReference type="Gene3D" id="1.10.274.50">
    <property type="match status" value="1"/>
</dbReference>
<evidence type="ECO:0000313" key="18">
    <source>
        <dbReference type="EMBL" id="OTP11990.1"/>
    </source>
</evidence>
<comment type="subunit">
    <text evidence="13">Heterodimer of AddA and AddB/RexB.</text>
</comment>
<comment type="catalytic activity">
    <reaction evidence="12 13">
        <text>ATP + H2O = ADP + phosphate + H(+)</text>
        <dbReference type="Rhea" id="RHEA:13065"/>
        <dbReference type="ChEBI" id="CHEBI:15377"/>
        <dbReference type="ChEBI" id="CHEBI:15378"/>
        <dbReference type="ChEBI" id="CHEBI:30616"/>
        <dbReference type="ChEBI" id="CHEBI:43474"/>
        <dbReference type="ChEBI" id="CHEBI:456216"/>
        <dbReference type="EC" id="5.6.2.4"/>
    </reaction>
</comment>
<dbReference type="Pfam" id="PF13361">
    <property type="entry name" value="UvrD_C"/>
    <property type="match status" value="1"/>
</dbReference>
<evidence type="ECO:0000256" key="5">
    <source>
        <dbReference type="ARBA" id="ARBA00022806"/>
    </source>
</evidence>
<protein>
    <recommendedName>
        <fullName evidence="13">ATP-dependent helicase/nuclease subunit A</fullName>
        <ecNumber evidence="13">3.1.-.-</ecNumber>
        <ecNumber evidence="13">5.6.2.4</ecNumber>
    </recommendedName>
    <alternativeName>
        <fullName evidence="13">ATP-dependent helicase/nuclease AddA</fullName>
    </alternativeName>
    <alternativeName>
        <fullName evidence="13">DNA 3'-5' helicase AddA</fullName>
    </alternativeName>
</protein>
<keyword evidence="6 13" id="KW-0269">Exonuclease</keyword>
<dbReference type="PANTHER" id="PTHR11070:SF48">
    <property type="entry name" value="ATP-DEPENDENT HELICASE_NUCLEASE SUBUNIT A"/>
    <property type="match status" value="1"/>
</dbReference>
<dbReference type="GO" id="GO:0016887">
    <property type="term" value="F:ATP hydrolysis activity"/>
    <property type="evidence" value="ECO:0007669"/>
    <property type="project" value="RHEA"/>
</dbReference>
<dbReference type="Proteomes" id="UP000194933">
    <property type="component" value="Unassembled WGS sequence"/>
</dbReference>
<dbReference type="InterPro" id="IPR027417">
    <property type="entry name" value="P-loop_NTPase"/>
</dbReference>
<evidence type="ECO:0000259" key="17">
    <source>
        <dbReference type="PROSITE" id="PS51217"/>
    </source>
</evidence>
<dbReference type="RefSeq" id="WP_086283218.1">
    <property type="nucleotide sequence ID" value="NZ_NGMO01000001.1"/>
</dbReference>
<dbReference type="InterPro" id="IPR000212">
    <property type="entry name" value="DNA_helicase_UvrD/REP"/>
</dbReference>
<keyword evidence="1 13" id="KW-0540">Nuclease</keyword>
<comment type="cofactor">
    <cofactor evidence="13">
        <name>Mg(2+)</name>
        <dbReference type="ChEBI" id="CHEBI:18420"/>
    </cofactor>
</comment>
<dbReference type="EC" id="3.1.-.-" evidence="13"/>
<dbReference type="InterPro" id="IPR014016">
    <property type="entry name" value="UvrD-like_ATP-bd"/>
</dbReference>
<evidence type="ECO:0000256" key="1">
    <source>
        <dbReference type="ARBA" id="ARBA00022722"/>
    </source>
</evidence>
<keyword evidence="15" id="KW-0175">Coiled coil</keyword>
<comment type="catalytic activity">
    <reaction evidence="11 13">
        <text>Couples ATP hydrolysis with the unwinding of duplex DNA by translocating in the 3'-5' direction.</text>
        <dbReference type="EC" id="5.6.2.4"/>
    </reaction>
</comment>
<keyword evidence="2 13" id="KW-0547">Nucleotide-binding</keyword>
<dbReference type="NCBIfam" id="TIGR02785">
    <property type="entry name" value="addA_Gpos"/>
    <property type="match status" value="1"/>
</dbReference>
<dbReference type="GO" id="GO:0005524">
    <property type="term" value="F:ATP binding"/>
    <property type="evidence" value="ECO:0007669"/>
    <property type="project" value="UniProtKB-UniRule"/>
</dbReference>
<keyword evidence="8 13" id="KW-0238">DNA-binding</keyword>
<evidence type="ECO:0000256" key="7">
    <source>
        <dbReference type="ARBA" id="ARBA00022840"/>
    </source>
</evidence>
<dbReference type="GO" id="GO:0003690">
    <property type="term" value="F:double-stranded DNA binding"/>
    <property type="evidence" value="ECO:0007669"/>
    <property type="project" value="UniProtKB-UniRule"/>
</dbReference>
<dbReference type="PROSITE" id="PS51217">
    <property type="entry name" value="UVRD_HELICASE_CTER"/>
    <property type="match status" value="1"/>
</dbReference>
<evidence type="ECO:0000256" key="6">
    <source>
        <dbReference type="ARBA" id="ARBA00022839"/>
    </source>
</evidence>
<dbReference type="InterPro" id="IPR011335">
    <property type="entry name" value="Restrct_endonuc-II-like"/>
</dbReference>
<name>A0A2C9XP88_9ENTE</name>
<dbReference type="EMBL" id="NGMO01000001">
    <property type="protein sequence ID" value="OTP11990.1"/>
    <property type="molecule type" value="Genomic_DNA"/>
</dbReference>
<dbReference type="GO" id="GO:0043138">
    <property type="term" value="F:3'-5' DNA helicase activity"/>
    <property type="evidence" value="ECO:0007669"/>
    <property type="project" value="UniProtKB-UniRule"/>
</dbReference>
<dbReference type="STRING" id="1987383.A5844_000205"/>
<dbReference type="GO" id="GO:0005829">
    <property type="term" value="C:cytosol"/>
    <property type="evidence" value="ECO:0007669"/>
    <property type="project" value="TreeGrafter"/>
</dbReference>
<dbReference type="InterPro" id="IPR014017">
    <property type="entry name" value="DNA_helicase_UvrD-like_C"/>
</dbReference>
<keyword evidence="5 13" id="KW-0347">Helicase</keyword>
<evidence type="ECO:0000256" key="2">
    <source>
        <dbReference type="ARBA" id="ARBA00022741"/>
    </source>
</evidence>
<dbReference type="Gene3D" id="3.90.320.10">
    <property type="match status" value="1"/>
</dbReference>
<keyword evidence="7 13" id="KW-0067">ATP-binding</keyword>
<keyword evidence="3 13" id="KW-0227">DNA damage</keyword>
<dbReference type="GO" id="GO:0008408">
    <property type="term" value="F:3'-5' exonuclease activity"/>
    <property type="evidence" value="ECO:0007669"/>
    <property type="project" value="UniProtKB-UniRule"/>
</dbReference>
<comment type="caution">
    <text evidence="18">The sequence shown here is derived from an EMBL/GenBank/DDBJ whole genome shotgun (WGS) entry which is preliminary data.</text>
</comment>
<dbReference type="Gene3D" id="3.40.50.300">
    <property type="entry name" value="P-loop containing nucleotide triphosphate hydrolases"/>
    <property type="match status" value="4"/>
</dbReference>
<dbReference type="GO" id="GO:0033202">
    <property type="term" value="C:DNA helicase complex"/>
    <property type="evidence" value="ECO:0007669"/>
    <property type="project" value="TreeGrafter"/>
</dbReference>
<keyword evidence="10 13" id="KW-0413">Isomerase</keyword>
<organism evidence="18 19">
    <name type="scientific">Candidatus Enterococcus wittei</name>
    <dbReference type="NCBI Taxonomy" id="1987383"/>
    <lineage>
        <taxon>Bacteria</taxon>
        <taxon>Bacillati</taxon>
        <taxon>Bacillota</taxon>
        <taxon>Bacilli</taxon>
        <taxon>Lactobacillales</taxon>
        <taxon>Enterococcaceae</taxon>
        <taxon>Enterococcus</taxon>
    </lineage>
</organism>
<sequence>MTSIPLKPENERFTDEQWQAIFDQGDNLLVSASAGSGKTTVLVRRVIEKLKMGVNIDELLIVTFTESAAKEMKERIQEALQEALNSESDPFWQKHFTKQLILLPTATISTLHAFCLSVIRKYYYLIDIDPVFRMLTDETETILMKEDVWDELRENLYAENQEPFFQLTMNFSNDRSDDGLTNLVFSLYDFARANPDPIGWLKNLPEAYRLKDGLAESVLYQEQIRPFVVADLFRCVQLYEEMVGLSQEEGLEKMLDQVASEHLQVQQIYEAFLQDDLSSAYSQLENLTFTTFKSSRKAELKERSAEVKVLRDRAKKLIQQVGKSYFPVSPQKIEELSKKALPIVEKMTEVTEAFMEGFSERKREKGVLDFNDLEHLALQILTKRTDEGLLPSEASDYYRKKFKEVMVDEYQDVNQLQEAILYWVREPDETKGNLFMVGDVKQSIYSFRLADPSLFIGKYEDFSEEKGGRRIVLAENFRSRQEVLAFTNLIFEQLMDPAVGQISYDEAAKLVLGFPDFPQNDRFEPEVLIYEKEQEQSEFELPEDELLEDKTEGELFMTGLKIRQLIDQKFMIYDKKQKEERPVEYKDIVLLTPTKKNNLTILEVFKTFDIPLEMNDAQNYFQATEIRTMVSLLQLIDNPYQDIPLASVLRSPIIGLIEPEMARIRLADRTHSYYEAVLAYQQANQDELAEKLLHFNEQLQNWRELARRSSITDLLWAVYYQTGYLEYVVGLPAGIQRQANLYALVDRAKAYEQSSFRGLYQFVRFIEKMQEKDKDLAEPVVASEDNAVRVMTIHASKGLEFPIVFLLDMTKQFNLQDLKNRYAFEEKLGAGVRYMEPKTRVLYDTLPYQAIKLAKQKKLLSEEMRKLYVGLTRAEQKLFIVGSYKNKEETLKTWAEANEQEELVLDPTIRLKSNGSLMNWIGYSLIRHPKMSEYTSDNHTLSRLQDSAGFSITWMNQEELLKQRQSLRVNDQKSETKANQRPLEERLKDRLAYTYPYEASAQTTSYQSVSEIKRLFEDPDDSTDARLTWESSEKRAFAQPFRYTQQQLAEPRFLQKDRRVSSAAVGTATHFLLQLLPLKVPTEETIRQELANLVEKRLVDEKVAKQVDINGILWFFETELGQSLIKHPEKVKREQPFSMLLLAKDVFDRYPNVEDELLVHGIVDGYLDFSDHVQIYDFKTDFILHPDQEEEIEKVVDKYRGQLNLYQKAMTEALDKPVRDVFLVLLHAKKIINLNNPS</sequence>
<keyword evidence="19" id="KW-1185">Reference proteome</keyword>
<evidence type="ECO:0000256" key="15">
    <source>
        <dbReference type="SAM" id="Coils"/>
    </source>
</evidence>
<evidence type="ECO:0000256" key="8">
    <source>
        <dbReference type="ARBA" id="ARBA00023125"/>
    </source>
</evidence>
<dbReference type="Pfam" id="PF12705">
    <property type="entry name" value="PDDEXK_1"/>
    <property type="match status" value="1"/>
</dbReference>
<evidence type="ECO:0000313" key="19">
    <source>
        <dbReference type="Proteomes" id="UP000194933"/>
    </source>
</evidence>
<evidence type="ECO:0000256" key="9">
    <source>
        <dbReference type="ARBA" id="ARBA00023204"/>
    </source>
</evidence>
<dbReference type="CDD" id="cd17932">
    <property type="entry name" value="DEXQc_UvrD"/>
    <property type="match status" value="1"/>
</dbReference>
<dbReference type="InterPro" id="IPR011604">
    <property type="entry name" value="PDDEXK-like_dom_sf"/>
</dbReference>
<comment type="similarity">
    <text evidence="13">Belongs to the helicase family. AddA subfamily.</text>
</comment>
<comment type="function">
    <text evidence="13">The heterodimer acts as both an ATP-dependent DNA helicase and an ATP-dependent, dual-direction single-stranded exonuclease. Recognizes the chi site generating a DNA molecule suitable for the initiation of homologous recombination. The AddA nuclease domain is required for chi fragment generation; this subunit has the helicase and 3' -&gt; 5' nuclease activities.</text>
</comment>
<evidence type="ECO:0000256" key="10">
    <source>
        <dbReference type="ARBA" id="ARBA00023235"/>
    </source>
</evidence>
<proteinExistence type="inferred from homology"/>
<dbReference type="InterPro" id="IPR038726">
    <property type="entry name" value="PDDEXK_AddAB-type"/>
</dbReference>
<evidence type="ECO:0000256" key="3">
    <source>
        <dbReference type="ARBA" id="ARBA00022763"/>
    </source>
</evidence>
<feature type="domain" description="UvrD-like helicase ATP-binding" evidence="16">
    <location>
        <begin position="11"/>
        <end position="480"/>
    </location>
</feature>
<evidence type="ECO:0000256" key="4">
    <source>
        <dbReference type="ARBA" id="ARBA00022801"/>
    </source>
</evidence>
<dbReference type="InterPro" id="IPR014152">
    <property type="entry name" value="AddA"/>
</dbReference>
<evidence type="ECO:0000256" key="13">
    <source>
        <dbReference type="HAMAP-Rule" id="MF_01451"/>
    </source>
</evidence>
<feature type="coiled-coil region" evidence="15">
    <location>
        <begin position="62"/>
        <end position="89"/>
    </location>
</feature>
<dbReference type="SUPFAM" id="SSF52540">
    <property type="entry name" value="P-loop containing nucleoside triphosphate hydrolases"/>
    <property type="match status" value="1"/>
</dbReference>
<feature type="binding site" evidence="14">
    <location>
        <begin position="32"/>
        <end position="39"/>
    </location>
    <ligand>
        <name>ATP</name>
        <dbReference type="ChEBI" id="CHEBI:30616"/>
    </ligand>
</feature>
<feature type="domain" description="UvrD-like helicase C-terminal" evidence="17">
    <location>
        <begin position="507"/>
        <end position="798"/>
    </location>
</feature>
<keyword evidence="9 13" id="KW-0234">DNA repair</keyword>
<dbReference type="GO" id="GO:0000724">
    <property type="term" value="P:double-strand break repair via homologous recombination"/>
    <property type="evidence" value="ECO:0007669"/>
    <property type="project" value="UniProtKB-UniRule"/>
</dbReference>
<evidence type="ECO:0000256" key="14">
    <source>
        <dbReference type="PROSITE-ProRule" id="PRU00560"/>
    </source>
</evidence>
<accession>A0A2C9XP88</accession>
<gene>
    <name evidence="13" type="primary">addA</name>
    <name evidence="18" type="ORF">A5844_000205</name>
</gene>
<evidence type="ECO:0000259" key="16">
    <source>
        <dbReference type="PROSITE" id="PS51198"/>
    </source>
</evidence>
<dbReference type="PANTHER" id="PTHR11070">
    <property type="entry name" value="UVRD / RECB / PCRA DNA HELICASE FAMILY MEMBER"/>
    <property type="match status" value="1"/>
</dbReference>
<dbReference type="SUPFAM" id="SSF52980">
    <property type="entry name" value="Restriction endonuclease-like"/>
    <property type="match status" value="1"/>
</dbReference>
<evidence type="ECO:0000256" key="12">
    <source>
        <dbReference type="ARBA" id="ARBA00048988"/>
    </source>
</evidence>
<reference evidence="18 19" key="1">
    <citation type="submission" date="2017-05" db="EMBL/GenBank/DDBJ databases">
        <title>The Genome Sequence of Enterococcus sp. 10A9_DIV0425.</title>
        <authorList>
            <consortium name="The Broad Institute Genomics Platform"/>
            <consortium name="The Broad Institute Genomic Center for Infectious Diseases"/>
            <person name="Earl A."/>
            <person name="Manson A."/>
            <person name="Schwartman J."/>
            <person name="Gilmore M."/>
            <person name="Abouelleil A."/>
            <person name="Cao P."/>
            <person name="Chapman S."/>
            <person name="Cusick C."/>
            <person name="Shea T."/>
            <person name="Young S."/>
            <person name="Neafsey D."/>
            <person name="Nusbaum C."/>
            <person name="Birren B."/>
        </authorList>
    </citation>
    <scope>NUCLEOTIDE SEQUENCE [LARGE SCALE GENOMIC DNA]</scope>
    <source>
        <strain evidence="18 19">10A9_DIV0425</strain>
    </source>
</reference>